<dbReference type="PANTHER" id="PTHR24291:SF189">
    <property type="entry name" value="CYTOCHROME P450 4C3-RELATED"/>
    <property type="match status" value="1"/>
</dbReference>
<evidence type="ECO:0000256" key="7">
    <source>
        <dbReference type="ARBA" id="ARBA00022723"/>
    </source>
</evidence>
<dbReference type="InterPro" id="IPR002401">
    <property type="entry name" value="Cyt_P450_E_grp-I"/>
</dbReference>
<feature type="binding site" description="axial binding residue" evidence="14">
    <location>
        <position position="572"/>
    </location>
    <ligand>
        <name>heme</name>
        <dbReference type="ChEBI" id="CHEBI:30413"/>
    </ligand>
    <ligandPart>
        <name>Fe</name>
        <dbReference type="ChEBI" id="CHEBI:18248"/>
    </ligandPart>
</feature>
<evidence type="ECO:0000256" key="13">
    <source>
        <dbReference type="ARBA" id="ARBA00023136"/>
    </source>
</evidence>
<comment type="cofactor">
    <cofactor evidence="1 14">
        <name>heme</name>
        <dbReference type="ChEBI" id="CHEBI:30413"/>
    </cofactor>
</comment>
<organism evidence="17 18">
    <name type="scientific">Pseudolycoriella hygida</name>
    <dbReference type="NCBI Taxonomy" id="35572"/>
    <lineage>
        <taxon>Eukaryota</taxon>
        <taxon>Metazoa</taxon>
        <taxon>Ecdysozoa</taxon>
        <taxon>Arthropoda</taxon>
        <taxon>Hexapoda</taxon>
        <taxon>Insecta</taxon>
        <taxon>Pterygota</taxon>
        <taxon>Neoptera</taxon>
        <taxon>Endopterygota</taxon>
        <taxon>Diptera</taxon>
        <taxon>Nematocera</taxon>
        <taxon>Sciaroidea</taxon>
        <taxon>Sciaridae</taxon>
        <taxon>Pseudolycoriella</taxon>
    </lineage>
</organism>
<dbReference type="Gene3D" id="1.10.630.10">
    <property type="entry name" value="Cytochrome P450"/>
    <property type="match status" value="1"/>
</dbReference>
<dbReference type="PRINTS" id="PR00463">
    <property type="entry name" value="EP450I"/>
</dbReference>
<keyword evidence="11 14" id="KW-0408">Iron</keyword>
<dbReference type="GO" id="GO:0004497">
    <property type="term" value="F:monooxygenase activity"/>
    <property type="evidence" value="ECO:0007669"/>
    <property type="project" value="UniProtKB-KW"/>
</dbReference>
<gene>
    <name evidence="17" type="primary">CYP4C21_0</name>
    <name evidence="17" type="ORF">Bhyg_09437</name>
</gene>
<keyword evidence="13" id="KW-0472">Membrane</keyword>
<name>A0A9Q0N6H2_9DIPT</name>
<evidence type="ECO:0000256" key="3">
    <source>
        <dbReference type="ARBA" id="ARBA00004174"/>
    </source>
</evidence>
<accession>A0A9Q0N6H2</accession>
<sequence>MLVFKSLDMEFKDMSHLVRRTKKCCTKLLRKITFNDNLSCPSTTKPSQSTIYAQQKNHQTSGGRRKIAPSPQHSKGILFARSNELNSNLDGLSLDDDDTINMNTFSTNKNFRFDNNIKKCFRIQKQNYVPQENEDDKNKSSNNNLSSSYDMKNSIFLDEEIIFTENKIYISATERNLKQCKSNNKVDKKPFAGNCNTNFNSVDDKCSELLDEFLKMCTKLSSPFRLWFGQYLVVFVDKAEDMKIILNSENCIEKSFIYRFFQQDVALFTAPAHIWRPNRKLLNPTFNFNILNSFIPIFNDKANLAVRNLEKELGNDYFDISKYLFACTLDMVCATSLGYDVGVQCGKNQDYLEAVENSLTMIAQRIANIFYHPDIIYQKTNSYKAERKYFEISQSLPNKIINTKKKEFLARPANDESVTPDDDGNHKTPQIFIEQMFQLYEKGLVDDKMMEDQVALMIFGGNETSALATSHIILMLAMHPDIQEKAMKELEEIYDDEDQVTDSDKLSKLSYLEMIMKETHTVILMSLHHLHRNKDTWGPHADSFDPDNFLPEKMATRHSHCFLPFSSGPRGCIGMKYGYMSVKIIISALLRRYKFTTKLRMEDLKWKFELTQKLIKLGLSPQNPALWKSFRIILKGMPMNVIFLLLINCLNSQKLFVDT</sequence>
<evidence type="ECO:0000256" key="6">
    <source>
        <dbReference type="ARBA" id="ARBA00022617"/>
    </source>
</evidence>
<evidence type="ECO:0000256" key="16">
    <source>
        <dbReference type="SAM" id="MobiDB-lite"/>
    </source>
</evidence>
<dbReference type="GO" id="GO:0005506">
    <property type="term" value="F:iron ion binding"/>
    <property type="evidence" value="ECO:0007669"/>
    <property type="project" value="InterPro"/>
</dbReference>
<proteinExistence type="inferred from homology"/>
<comment type="similarity">
    <text evidence="5 15">Belongs to the cytochrome P450 family.</text>
</comment>
<dbReference type="OrthoDB" id="1470350at2759"/>
<keyword evidence="18" id="KW-1185">Reference proteome</keyword>
<keyword evidence="12 15" id="KW-0503">Monooxygenase</keyword>
<evidence type="ECO:0000256" key="1">
    <source>
        <dbReference type="ARBA" id="ARBA00001971"/>
    </source>
</evidence>
<evidence type="ECO:0000256" key="5">
    <source>
        <dbReference type="ARBA" id="ARBA00010617"/>
    </source>
</evidence>
<dbReference type="Proteomes" id="UP001151699">
    <property type="component" value="Chromosome B"/>
</dbReference>
<dbReference type="InterPro" id="IPR050196">
    <property type="entry name" value="Cytochrome_P450_Monoox"/>
</dbReference>
<evidence type="ECO:0000256" key="12">
    <source>
        <dbReference type="ARBA" id="ARBA00023033"/>
    </source>
</evidence>
<keyword evidence="10 15" id="KW-0560">Oxidoreductase</keyword>
<dbReference type="Pfam" id="PF00067">
    <property type="entry name" value="p450"/>
    <property type="match status" value="2"/>
</dbReference>
<dbReference type="GO" id="GO:0016705">
    <property type="term" value="F:oxidoreductase activity, acting on paired donors, with incorporation or reduction of molecular oxygen"/>
    <property type="evidence" value="ECO:0007669"/>
    <property type="project" value="InterPro"/>
</dbReference>
<feature type="region of interest" description="Disordered" evidence="16">
    <location>
        <begin position="42"/>
        <end position="71"/>
    </location>
</feature>
<dbReference type="InterPro" id="IPR036396">
    <property type="entry name" value="Cyt_P450_sf"/>
</dbReference>
<dbReference type="EMBL" id="WJQU01000002">
    <property type="protein sequence ID" value="KAJ6644468.1"/>
    <property type="molecule type" value="Genomic_DNA"/>
</dbReference>
<keyword evidence="6 14" id="KW-0349">Heme</keyword>
<dbReference type="InterPro" id="IPR017972">
    <property type="entry name" value="Cyt_P450_CS"/>
</dbReference>
<dbReference type="PROSITE" id="PS00086">
    <property type="entry name" value="CYTOCHROME_P450"/>
    <property type="match status" value="1"/>
</dbReference>
<evidence type="ECO:0000256" key="9">
    <source>
        <dbReference type="ARBA" id="ARBA00022848"/>
    </source>
</evidence>
<reference evidence="17" key="1">
    <citation type="submission" date="2022-07" db="EMBL/GenBank/DDBJ databases">
        <authorList>
            <person name="Trinca V."/>
            <person name="Uliana J.V.C."/>
            <person name="Torres T.T."/>
            <person name="Ward R.J."/>
            <person name="Monesi N."/>
        </authorList>
    </citation>
    <scope>NUCLEOTIDE SEQUENCE</scope>
    <source>
        <strain evidence="17">HSMRA1968</strain>
        <tissue evidence="17">Whole embryos</tissue>
    </source>
</reference>
<evidence type="ECO:0000256" key="8">
    <source>
        <dbReference type="ARBA" id="ARBA00022824"/>
    </source>
</evidence>
<dbReference type="GO" id="GO:0020037">
    <property type="term" value="F:heme binding"/>
    <property type="evidence" value="ECO:0007669"/>
    <property type="project" value="InterPro"/>
</dbReference>
<comment type="subcellular location">
    <subcellularLocation>
        <location evidence="4">Endoplasmic reticulum membrane</location>
        <topology evidence="4">Peripheral membrane protein</topology>
    </subcellularLocation>
    <subcellularLocation>
        <location evidence="3">Microsome membrane</location>
        <topology evidence="3">Peripheral membrane protein</topology>
    </subcellularLocation>
</comment>
<protein>
    <submittedName>
        <fullName evidence="17">Cytochrome P450 4c21</fullName>
    </submittedName>
</protein>
<keyword evidence="9" id="KW-0492">Microsome</keyword>
<feature type="compositionally biased region" description="Polar residues" evidence="16">
    <location>
        <begin position="42"/>
        <end position="62"/>
    </location>
</feature>
<evidence type="ECO:0000313" key="17">
    <source>
        <dbReference type="EMBL" id="KAJ6644468.1"/>
    </source>
</evidence>
<keyword evidence="8" id="KW-0256">Endoplasmic reticulum</keyword>
<evidence type="ECO:0000256" key="2">
    <source>
        <dbReference type="ARBA" id="ARBA00003690"/>
    </source>
</evidence>
<dbReference type="AlphaFoldDB" id="A0A9Q0N6H2"/>
<dbReference type="SUPFAM" id="SSF48264">
    <property type="entry name" value="Cytochrome P450"/>
    <property type="match status" value="1"/>
</dbReference>
<dbReference type="InterPro" id="IPR001128">
    <property type="entry name" value="Cyt_P450"/>
</dbReference>
<evidence type="ECO:0000256" key="15">
    <source>
        <dbReference type="RuleBase" id="RU000461"/>
    </source>
</evidence>
<evidence type="ECO:0000256" key="10">
    <source>
        <dbReference type="ARBA" id="ARBA00023002"/>
    </source>
</evidence>
<evidence type="ECO:0000313" key="18">
    <source>
        <dbReference type="Proteomes" id="UP001151699"/>
    </source>
</evidence>
<dbReference type="PANTHER" id="PTHR24291">
    <property type="entry name" value="CYTOCHROME P450 FAMILY 4"/>
    <property type="match status" value="1"/>
</dbReference>
<evidence type="ECO:0000256" key="11">
    <source>
        <dbReference type="ARBA" id="ARBA00023004"/>
    </source>
</evidence>
<evidence type="ECO:0000256" key="4">
    <source>
        <dbReference type="ARBA" id="ARBA00004406"/>
    </source>
</evidence>
<comment type="function">
    <text evidence="2">May be involved in the metabolism of insect hormones and in the breakdown of synthetic insecticides.</text>
</comment>
<evidence type="ECO:0000256" key="14">
    <source>
        <dbReference type="PIRSR" id="PIRSR602401-1"/>
    </source>
</evidence>
<keyword evidence="7 14" id="KW-0479">Metal-binding</keyword>
<comment type="caution">
    <text evidence="17">The sequence shown here is derived from an EMBL/GenBank/DDBJ whole genome shotgun (WGS) entry which is preliminary data.</text>
</comment>